<keyword evidence="1" id="KW-0732">Signal</keyword>
<organism evidence="2 3">
    <name type="scientific">Gracilariopsis chorda</name>
    <dbReference type="NCBI Taxonomy" id="448386"/>
    <lineage>
        <taxon>Eukaryota</taxon>
        <taxon>Rhodophyta</taxon>
        <taxon>Florideophyceae</taxon>
        <taxon>Rhodymeniophycidae</taxon>
        <taxon>Gracilariales</taxon>
        <taxon>Gracilariaceae</taxon>
        <taxon>Gracilariopsis</taxon>
    </lineage>
</organism>
<evidence type="ECO:0000256" key="1">
    <source>
        <dbReference type="SAM" id="SignalP"/>
    </source>
</evidence>
<name>A0A2V3IRP3_9FLOR</name>
<keyword evidence="3" id="KW-1185">Reference proteome</keyword>
<sequence length="44" mass="4540">MKTAYIVAIVAVLASVAVAEKNGFDAITEKLNDIFSSLGGTPTI</sequence>
<dbReference type="Proteomes" id="UP000247409">
    <property type="component" value="Unassembled WGS sequence"/>
</dbReference>
<feature type="signal peptide" evidence="1">
    <location>
        <begin position="1"/>
        <end position="19"/>
    </location>
</feature>
<reference evidence="2 3" key="1">
    <citation type="journal article" date="2018" name="Mol. Biol. Evol.">
        <title>Analysis of the draft genome of the red seaweed Gracilariopsis chorda provides insights into genome size evolution in Rhodophyta.</title>
        <authorList>
            <person name="Lee J."/>
            <person name="Yang E.C."/>
            <person name="Graf L."/>
            <person name="Yang J.H."/>
            <person name="Qiu H."/>
            <person name="Zel Zion U."/>
            <person name="Chan C.X."/>
            <person name="Stephens T.G."/>
            <person name="Weber A.P.M."/>
            <person name="Boo G.H."/>
            <person name="Boo S.M."/>
            <person name="Kim K.M."/>
            <person name="Shin Y."/>
            <person name="Jung M."/>
            <person name="Lee S.J."/>
            <person name="Yim H.S."/>
            <person name="Lee J.H."/>
            <person name="Bhattacharya D."/>
            <person name="Yoon H.S."/>
        </authorList>
    </citation>
    <scope>NUCLEOTIDE SEQUENCE [LARGE SCALE GENOMIC DNA]</scope>
    <source>
        <strain evidence="2 3">SKKU-2015</strain>
        <tissue evidence="2">Whole body</tissue>
    </source>
</reference>
<evidence type="ECO:0000313" key="2">
    <source>
        <dbReference type="EMBL" id="PXF44774.1"/>
    </source>
</evidence>
<feature type="chain" id="PRO_5015999121" evidence="1">
    <location>
        <begin position="20"/>
        <end position="44"/>
    </location>
</feature>
<dbReference type="AlphaFoldDB" id="A0A2V3IRP3"/>
<evidence type="ECO:0000313" key="3">
    <source>
        <dbReference type="Proteomes" id="UP000247409"/>
    </source>
</evidence>
<dbReference type="EMBL" id="NBIV01000081">
    <property type="protein sequence ID" value="PXF44774.1"/>
    <property type="molecule type" value="Genomic_DNA"/>
</dbReference>
<comment type="caution">
    <text evidence="2">The sequence shown here is derived from an EMBL/GenBank/DDBJ whole genome shotgun (WGS) entry which is preliminary data.</text>
</comment>
<proteinExistence type="predicted"/>
<protein>
    <submittedName>
        <fullName evidence="2">Uncharacterized protein</fullName>
    </submittedName>
</protein>
<accession>A0A2V3IRP3</accession>
<gene>
    <name evidence="2" type="ORF">BWQ96_05444</name>
</gene>